<dbReference type="AlphaFoldDB" id="A0A5C8KDM7"/>
<dbReference type="RefSeq" id="WP_147920194.1">
    <property type="nucleotide sequence ID" value="NZ_VRTY01000006.1"/>
</dbReference>
<accession>A0A5C8KDM7</accession>
<dbReference type="OrthoDB" id="9123883at2"/>
<reference evidence="2 3" key="1">
    <citation type="submission" date="2019-08" db="EMBL/GenBank/DDBJ databases">
        <authorList>
            <person name="Shi S."/>
        </authorList>
    </citation>
    <scope>NUCLEOTIDE SEQUENCE [LARGE SCALE GENOMIC DNA]</scope>
    <source>
        <strain evidence="2 3">GY10130</strain>
    </source>
</reference>
<keyword evidence="1" id="KW-1133">Transmembrane helix</keyword>
<gene>
    <name evidence="2" type="ORF">FVR03_02545</name>
</gene>
<feature type="transmembrane region" description="Helical" evidence="1">
    <location>
        <begin position="79"/>
        <end position="106"/>
    </location>
</feature>
<feature type="transmembrane region" description="Helical" evidence="1">
    <location>
        <begin position="169"/>
        <end position="195"/>
    </location>
</feature>
<keyword evidence="3" id="KW-1185">Reference proteome</keyword>
<evidence type="ECO:0000256" key="1">
    <source>
        <dbReference type="SAM" id="Phobius"/>
    </source>
</evidence>
<organism evidence="2 3">
    <name type="scientific">Pontibacter qinzhouensis</name>
    <dbReference type="NCBI Taxonomy" id="2603253"/>
    <lineage>
        <taxon>Bacteria</taxon>
        <taxon>Pseudomonadati</taxon>
        <taxon>Bacteroidota</taxon>
        <taxon>Cytophagia</taxon>
        <taxon>Cytophagales</taxon>
        <taxon>Hymenobacteraceae</taxon>
        <taxon>Pontibacter</taxon>
    </lineage>
</organism>
<dbReference type="Proteomes" id="UP000321926">
    <property type="component" value="Unassembled WGS sequence"/>
</dbReference>
<feature type="transmembrane region" description="Helical" evidence="1">
    <location>
        <begin position="276"/>
        <end position="294"/>
    </location>
</feature>
<protein>
    <recommendedName>
        <fullName evidence="4">Glycosyltransferase RgtA/B/C/D-like domain-containing protein</fullName>
    </recommendedName>
</protein>
<sequence length="399" mass="46178">MRNFILSFSADRLLLLLFIILVTAHVYRINAEATGYTSPDSRFYLELAGNLQKGKGFYIINRTTNEPQFFYVWPVGYPVLLYVVAQITSLSLFWSSKVLNFLLLGFNFLILRQLSQRYSFVLASIFCSYTLMEVYSYTWSEAPFITALLFLALLISKPLPLFDKNRYVILLVMTCLFLFLVRYIGAFSLGVIALLSMYNLLRQCKQLAIKLGVASVFLLFLMLLYLSINYYFGNSFTGSGRFEIEREPIQDFVLMLYSGLFNEFLIVRKYRIWGDLLFIFTTLVQVAIVVVIFLRLKTQQSFKGYMKNSFTNSCFGIGLLYLLALIGLRFISHFDDLDYRLLSPFSTLIIAGLMYAIVKLPDNKNTIIAKLLCFGFYLFSLFLNLPKQYLLEKLGYLTF</sequence>
<evidence type="ECO:0000313" key="3">
    <source>
        <dbReference type="Proteomes" id="UP000321926"/>
    </source>
</evidence>
<keyword evidence="1" id="KW-0812">Transmembrane</keyword>
<comment type="caution">
    <text evidence="2">The sequence shown here is derived from an EMBL/GenBank/DDBJ whole genome shotgun (WGS) entry which is preliminary data.</text>
</comment>
<proteinExistence type="predicted"/>
<feature type="transmembrane region" description="Helical" evidence="1">
    <location>
        <begin position="314"/>
        <end position="331"/>
    </location>
</feature>
<feature type="transmembrane region" description="Helical" evidence="1">
    <location>
        <begin position="118"/>
        <end position="138"/>
    </location>
</feature>
<dbReference type="EMBL" id="VRTY01000006">
    <property type="protein sequence ID" value="TXK51980.1"/>
    <property type="molecule type" value="Genomic_DNA"/>
</dbReference>
<evidence type="ECO:0000313" key="2">
    <source>
        <dbReference type="EMBL" id="TXK51980.1"/>
    </source>
</evidence>
<keyword evidence="1" id="KW-0472">Membrane</keyword>
<feature type="transmembrane region" description="Helical" evidence="1">
    <location>
        <begin position="367"/>
        <end position="385"/>
    </location>
</feature>
<feature type="transmembrane region" description="Helical" evidence="1">
    <location>
        <begin position="337"/>
        <end position="358"/>
    </location>
</feature>
<name>A0A5C8KDM7_9BACT</name>
<feature type="transmembrane region" description="Helical" evidence="1">
    <location>
        <begin position="207"/>
        <end position="232"/>
    </location>
</feature>
<evidence type="ECO:0008006" key="4">
    <source>
        <dbReference type="Google" id="ProtNLM"/>
    </source>
</evidence>